<feature type="compositionally biased region" description="Polar residues" evidence="1">
    <location>
        <begin position="133"/>
        <end position="143"/>
    </location>
</feature>
<feature type="region of interest" description="Disordered" evidence="1">
    <location>
        <begin position="276"/>
        <end position="298"/>
    </location>
</feature>
<evidence type="ECO:0000256" key="1">
    <source>
        <dbReference type="SAM" id="MobiDB-lite"/>
    </source>
</evidence>
<name>A0A316UM69_9BASI</name>
<feature type="compositionally biased region" description="Basic and acidic residues" evidence="1">
    <location>
        <begin position="980"/>
        <end position="994"/>
    </location>
</feature>
<evidence type="ECO:0000313" key="2">
    <source>
        <dbReference type="EMBL" id="PWN26310.1"/>
    </source>
</evidence>
<feature type="compositionally biased region" description="Polar residues" evidence="1">
    <location>
        <begin position="347"/>
        <end position="361"/>
    </location>
</feature>
<evidence type="ECO:0000313" key="3">
    <source>
        <dbReference type="Proteomes" id="UP000245884"/>
    </source>
</evidence>
<reference evidence="2 3" key="1">
    <citation type="journal article" date="2018" name="Mol. Biol. Evol.">
        <title>Broad Genomic Sampling Reveals a Smut Pathogenic Ancestry of the Fungal Clade Ustilaginomycotina.</title>
        <authorList>
            <person name="Kijpornyongpan T."/>
            <person name="Mondo S.J."/>
            <person name="Barry K."/>
            <person name="Sandor L."/>
            <person name="Lee J."/>
            <person name="Lipzen A."/>
            <person name="Pangilinan J."/>
            <person name="LaButti K."/>
            <person name="Hainaut M."/>
            <person name="Henrissat B."/>
            <person name="Grigoriev I.V."/>
            <person name="Spatafora J.W."/>
            <person name="Aime M.C."/>
        </authorList>
    </citation>
    <scope>NUCLEOTIDE SEQUENCE [LARGE SCALE GENOMIC DNA]</scope>
    <source>
        <strain evidence="2 3">MCA 5214</strain>
    </source>
</reference>
<feature type="compositionally biased region" description="Basic and acidic residues" evidence="1">
    <location>
        <begin position="609"/>
        <end position="624"/>
    </location>
</feature>
<feature type="compositionally biased region" description="Low complexity" evidence="1">
    <location>
        <begin position="929"/>
        <end position="957"/>
    </location>
</feature>
<feature type="compositionally biased region" description="Low complexity" evidence="1">
    <location>
        <begin position="57"/>
        <end position="66"/>
    </location>
</feature>
<feature type="region of interest" description="Disordered" evidence="1">
    <location>
        <begin position="165"/>
        <end position="250"/>
    </location>
</feature>
<feature type="compositionally biased region" description="Basic and acidic residues" evidence="1">
    <location>
        <begin position="1002"/>
        <end position="1038"/>
    </location>
</feature>
<feature type="compositionally biased region" description="Low complexity" evidence="1">
    <location>
        <begin position="418"/>
        <end position="431"/>
    </location>
</feature>
<feature type="compositionally biased region" description="Acidic residues" evidence="1">
    <location>
        <begin position="1"/>
        <end position="11"/>
    </location>
</feature>
<dbReference type="EMBL" id="KZ819672">
    <property type="protein sequence ID" value="PWN26310.1"/>
    <property type="molecule type" value="Genomic_DNA"/>
</dbReference>
<proteinExistence type="predicted"/>
<accession>A0A316UM69</accession>
<organism evidence="2 3">
    <name type="scientific">Jaminaea rosea</name>
    <dbReference type="NCBI Taxonomy" id="1569628"/>
    <lineage>
        <taxon>Eukaryota</taxon>
        <taxon>Fungi</taxon>
        <taxon>Dikarya</taxon>
        <taxon>Basidiomycota</taxon>
        <taxon>Ustilaginomycotina</taxon>
        <taxon>Exobasidiomycetes</taxon>
        <taxon>Microstromatales</taxon>
        <taxon>Microstromatales incertae sedis</taxon>
        <taxon>Jaminaea</taxon>
    </lineage>
</organism>
<feature type="compositionally biased region" description="Basic and acidic residues" evidence="1">
    <location>
        <begin position="199"/>
        <end position="243"/>
    </location>
</feature>
<feature type="compositionally biased region" description="Acidic residues" evidence="1">
    <location>
        <begin position="625"/>
        <end position="643"/>
    </location>
</feature>
<feature type="compositionally biased region" description="Polar residues" evidence="1">
    <location>
        <begin position="1103"/>
        <end position="1115"/>
    </location>
</feature>
<feature type="compositionally biased region" description="Low complexity" evidence="1">
    <location>
        <begin position="866"/>
        <end position="891"/>
    </location>
</feature>
<protein>
    <submittedName>
        <fullName evidence="2">Uncharacterized protein</fullName>
    </submittedName>
</protein>
<feature type="compositionally biased region" description="Polar residues" evidence="1">
    <location>
        <begin position="894"/>
        <end position="908"/>
    </location>
</feature>
<feature type="compositionally biased region" description="Polar residues" evidence="1">
    <location>
        <begin position="522"/>
        <end position="532"/>
    </location>
</feature>
<feature type="region of interest" description="Disordered" evidence="1">
    <location>
        <begin position="609"/>
        <end position="1149"/>
    </location>
</feature>
<feature type="compositionally biased region" description="Polar residues" evidence="1">
    <location>
        <begin position="812"/>
        <end position="837"/>
    </location>
</feature>
<gene>
    <name evidence="2" type="ORF">BDZ90DRAFT_233443</name>
</gene>
<dbReference type="AlphaFoldDB" id="A0A316UM69"/>
<feature type="compositionally biased region" description="Basic and acidic residues" evidence="1">
    <location>
        <begin position="1131"/>
        <end position="1141"/>
    </location>
</feature>
<feature type="compositionally biased region" description="Polar residues" evidence="1">
    <location>
        <begin position="183"/>
        <end position="193"/>
    </location>
</feature>
<feature type="compositionally biased region" description="Polar residues" evidence="1">
    <location>
        <begin position="397"/>
        <end position="411"/>
    </location>
</feature>
<sequence>MVIESSPEESSQDSQTVKRFASTPEDRLKQSSAYLEGLLAQFRANKTLSAPPPQQPPLSSSSPTPAACVAAPPEEQPVIEPSNARSAPIQEKGESSGPTPADPSLHTAKADPLIDSPSMPSSLEVPAPPISERQAQTMTSNHPWASAVSSAAANVENQIRWTFGMSSRSASNSSEASRGGGMTSSKEVSQSLGTEDAEAEKQAIAEEEPREKAVEPQGAEDDRREAEVDLSKEAQIETKEVAEQVRASPENRAVVDVASAIETDLADQQADLAAEPVNQEMTAVSEDGDGSTKATNSSRASAFEIANAAPAILSAPVRPLQEQLEAAWGPFELSQLSQGDDDEEESPTWSSNVNASQQRPSAEQPAEAETSQAGGRAEAETSQAGGVASPCPAAATSALSQEDVPTSQEPSASAALVSSSQETGSQQQESSIGPPTFHADMSLPFSFAASDAGSAVPHEEARSEAEDETAGPVQRINAVAGPSRRVRFVDPISSSQDCTRRRSPSSSPHRRTVQELSRLEPPSTQEAAQSTFVIDLTSPRPMSFTPHRRPPAQRASAQDEYSQDAEEDTARRLRQRSVMGGSRRKSAERADQLIKHRAKLLQYFRRKVAESQRADLESQHAEDESWREDDDDGAEAEEEEEEGDSVKRGTASAPAASGRLAQQRKHAQALPSKHAQPRLAQSKLNFTTRPSDDDRGQGSSTGAALAPSASGGRIAAVARTNKDDDDDDDDGPIRAGRRRPFTPLILPESGSSSEGVRNGVNHDDGNHASSPSAGGCQVRSPMRGFAAGGPEQVERGECASDQENIPGPSLGDDQQANLDAPSATRSEIDSSASNHSHLSVAVAPIGESQLIESGTSQPQSASMEASQIPRSQPSQSSSADAGGIAGASMAAVNGSLSNMHQQSCSTGSDTEEEEMISRPARLPAPPRPAAASSSAAGPSAPAHPSSGSRAAAATAPPLHVPPPPAIVLEQGLSTSPTLRQLREERELARQETEWLRQQAADAKQRGDSSRRGPVEEEQGHRDDEDGETTAERAADAAADRSAPMLRPLGDLMGGLLRYQRQEEAEPPRAPPAEHSRRAGQAGDDAQEEAATSMARANAAEMAKTTNITRTPTPGQQRPRKRPRTSGSATPAEREAQRRRYNELLASIVD</sequence>
<keyword evidence="3" id="KW-1185">Reference proteome</keyword>
<feature type="compositionally biased region" description="Low complexity" evidence="1">
    <location>
        <begin position="165"/>
        <end position="177"/>
    </location>
</feature>
<dbReference type="GeneID" id="37028457"/>
<feature type="region of interest" description="Disordered" evidence="1">
    <location>
        <begin position="1"/>
        <end position="28"/>
    </location>
</feature>
<feature type="compositionally biased region" description="Polar residues" evidence="1">
    <location>
        <begin position="850"/>
        <end position="865"/>
    </location>
</feature>
<dbReference type="RefSeq" id="XP_025360922.1">
    <property type="nucleotide sequence ID" value="XM_025506634.1"/>
</dbReference>
<feature type="region of interest" description="Disordered" evidence="1">
    <location>
        <begin position="45"/>
        <end position="151"/>
    </location>
</feature>
<feature type="compositionally biased region" description="Basic and acidic residues" evidence="1">
    <location>
        <begin position="1059"/>
        <end position="1076"/>
    </location>
</feature>
<feature type="region of interest" description="Disordered" evidence="1">
    <location>
        <begin position="331"/>
        <end position="591"/>
    </location>
</feature>
<dbReference type="Proteomes" id="UP000245884">
    <property type="component" value="Unassembled WGS sequence"/>
</dbReference>